<keyword evidence="3 5" id="KW-0863">Zinc-finger</keyword>
<feature type="compositionally biased region" description="Low complexity" evidence="6">
    <location>
        <begin position="449"/>
        <end position="467"/>
    </location>
</feature>
<dbReference type="SUPFAM" id="SSF57667">
    <property type="entry name" value="beta-beta-alpha zinc fingers"/>
    <property type="match status" value="4"/>
</dbReference>
<evidence type="ECO:0000256" key="1">
    <source>
        <dbReference type="ARBA" id="ARBA00022723"/>
    </source>
</evidence>
<reference evidence="8" key="1">
    <citation type="submission" date="2021-10" db="EMBL/GenBank/DDBJ databases">
        <title>Tropical sea cucumber genome reveals ecological adaptation and Cuvierian tubules defense mechanism.</title>
        <authorList>
            <person name="Chen T."/>
        </authorList>
    </citation>
    <scope>NUCLEOTIDE SEQUENCE</scope>
    <source>
        <strain evidence="8">Nanhai2018</strain>
        <tissue evidence="8">Muscle</tissue>
    </source>
</reference>
<feature type="compositionally biased region" description="Low complexity" evidence="6">
    <location>
        <begin position="742"/>
        <end position="755"/>
    </location>
</feature>
<keyword evidence="1" id="KW-0479">Metal-binding</keyword>
<dbReference type="FunFam" id="3.30.160.60:FF:000349">
    <property type="entry name" value="metal regulatory transcription factor 1"/>
    <property type="match status" value="1"/>
</dbReference>
<comment type="caution">
    <text evidence="8">The sequence shown here is derived from an EMBL/GenBank/DDBJ whole genome shotgun (WGS) entry which is preliminary data.</text>
</comment>
<feature type="domain" description="C2H2-type" evidence="7">
    <location>
        <begin position="272"/>
        <end position="301"/>
    </location>
</feature>
<feature type="domain" description="C2H2-type" evidence="7">
    <location>
        <begin position="213"/>
        <end position="242"/>
    </location>
</feature>
<sequence>MTFDNLFCKMADDIEKDPASGEMEEISEAISRSFNDLQNDYEAEGMDTEEGTFDRTSVFIEGGTDSDDDPRLGLRLNSDSKSVSSTDGNSVTTSNSIQNAIAGPSGTTTQLSRGNVVVCHTGQRGSALSLGSSDGFIHHTISPDQIQMQINPGYAFMPENIEGATLTLESKNPHTKAKEVKRFNCTYEGCDRTYSTAGNLKTHQKTHTGEFNFVCSETGCGKAFLTSYSLKIHVRVHTKEKPYSCAQQGCEKSFNTLYRLKAHQRVHTGTTFNCSSDGCTKFFTTLSDLRKHIRTHTGERPYKCEYETCSKAFAASHHLKTHIRTHTGEKPYVCLENGCKKAFATHYSLKSHSKGHSKGQENQPKNDPSKDNNEMEVEHVTDKDNNETVAKSLLNSLNGLLSIMTSESQTDETANQSQDVVQINERPPPPYPTQSITDVQEVMVPLDLTQPNSSTTPVTPSTSQGTSRAAKETGNEKTDDDGKKSQQVTIQNIPVSTGGNSLVITVKQGDSSAPTQVVITPEVLQGMMSGNKQVIEVPQPTATDQTTPTNATNTQQLIVSQPGPSVKETHPSPLAGSTIPKPVMPQSVPLAQPSTIHAPIQQLPSQVAYTPDTLQTVAPPQIVSGTILQTPVTAPGSIASPLAQPSSTLASSFQLPAQASVIGSDGGIQTMIAPHHLLSGTIIQTPQGSFLQLPNIGNPSFQGMHLSNSIQGIIGGTAQPLPVALFMAPNPIATSQAQPSQTSTESSKCSSCAAKETSKDTPSTSQPVEQLTLNQPQPDPPRVSEPSVDQDSPMDQVLQTPSGLSTPTSTSEIIRAFYGERPCRKCGCDCSCSCKTEARISPYPSFFGSPGELA</sequence>
<dbReference type="SMART" id="SM00355">
    <property type="entry name" value="ZnF_C2H2"/>
    <property type="match status" value="6"/>
</dbReference>
<evidence type="ECO:0000259" key="7">
    <source>
        <dbReference type="PROSITE" id="PS50157"/>
    </source>
</evidence>
<feature type="region of interest" description="Disordered" evidence="6">
    <location>
        <begin position="350"/>
        <end position="387"/>
    </location>
</feature>
<feature type="domain" description="C2H2-type" evidence="7">
    <location>
        <begin position="332"/>
        <end position="361"/>
    </location>
</feature>
<feature type="region of interest" description="Disordered" evidence="6">
    <location>
        <begin position="61"/>
        <end position="108"/>
    </location>
</feature>
<dbReference type="Pfam" id="PF00096">
    <property type="entry name" value="zf-C2H2"/>
    <property type="match status" value="5"/>
</dbReference>
<dbReference type="OrthoDB" id="6145499at2759"/>
<evidence type="ECO:0000256" key="4">
    <source>
        <dbReference type="ARBA" id="ARBA00022833"/>
    </source>
</evidence>
<proteinExistence type="predicted"/>
<protein>
    <submittedName>
        <fullName evidence="8">Metal regulatory transcription factor 1</fullName>
    </submittedName>
</protein>
<dbReference type="GO" id="GO:0005634">
    <property type="term" value="C:nucleus"/>
    <property type="evidence" value="ECO:0007669"/>
    <property type="project" value="TreeGrafter"/>
</dbReference>
<evidence type="ECO:0000256" key="5">
    <source>
        <dbReference type="PROSITE-ProRule" id="PRU00042"/>
    </source>
</evidence>
<keyword evidence="4" id="KW-0862">Zinc</keyword>
<feature type="region of interest" description="Disordered" evidence="6">
    <location>
        <begin position="448"/>
        <end position="493"/>
    </location>
</feature>
<dbReference type="InterPro" id="IPR051061">
    <property type="entry name" value="Zinc_finger_trans_reg"/>
</dbReference>
<keyword evidence="9" id="KW-1185">Reference proteome</keyword>
<evidence type="ECO:0000256" key="6">
    <source>
        <dbReference type="SAM" id="MobiDB-lite"/>
    </source>
</evidence>
<dbReference type="FunFam" id="3.30.160.60:FF:000397">
    <property type="entry name" value="Metal regulatory transcription factor 1"/>
    <property type="match status" value="1"/>
</dbReference>
<dbReference type="AlphaFoldDB" id="A0A9Q1GXS7"/>
<organism evidence="8 9">
    <name type="scientific">Holothuria leucospilota</name>
    <name type="common">Black long sea cucumber</name>
    <name type="synonym">Mertensiothuria leucospilota</name>
    <dbReference type="NCBI Taxonomy" id="206669"/>
    <lineage>
        <taxon>Eukaryota</taxon>
        <taxon>Metazoa</taxon>
        <taxon>Echinodermata</taxon>
        <taxon>Eleutherozoa</taxon>
        <taxon>Echinozoa</taxon>
        <taxon>Holothuroidea</taxon>
        <taxon>Aspidochirotacea</taxon>
        <taxon>Aspidochirotida</taxon>
        <taxon>Holothuriidae</taxon>
        <taxon>Holothuria</taxon>
    </lineage>
</organism>
<feature type="compositionally biased region" description="Basic and acidic residues" evidence="6">
    <location>
        <begin position="469"/>
        <end position="484"/>
    </location>
</feature>
<name>A0A9Q1GXS7_HOLLE</name>
<feature type="compositionally biased region" description="Polar residues" evidence="6">
    <location>
        <begin position="77"/>
        <end position="108"/>
    </location>
</feature>
<dbReference type="FunFam" id="3.30.160.60:FF:000072">
    <property type="entry name" value="zinc finger protein 143 isoform X1"/>
    <property type="match status" value="3"/>
</dbReference>
<dbReference type="InterPro" id="IPR036236">
    <property type="entry name" value="Znf_C2H2_sf"/>
</dbReference>
<evidence type="ECO:0000313" key="9">
    <source>
        <dbReference type="Proteomes" id="UP001152320"/>
    </source>
</evidence>
<dbReference type="PROSITE" id="PS00028">
    <property type="entry name" value="ZINC_FINGER_C2H2_1"/>
    <property type="match status" value="6"/>
</dbReference>
<feature type="domain" description="C2H2-type" evidence="7">
    <location>
        <begin position="243"/>
        <end position="272"/>
    </location>
</feature>
<dbReference type="EMBL" id="JAIZAY010000016">
    <property type="protein sequence ID" value="KAJ8027283.1"/>
    <property type="molecule type" value="Genomic_DNA"/>
</dbReference>
<gene>
    <name evidence="8" type="ORF">HOLleu_32391</name>
</gene>
<feature type="compositionally biased region" description="Low complexity" evidence="6">
    <location>
        <begin position="800"/>
        <end position="810"/>
    </location>
</feature>
<feature type="domain" description="C2H2-type" evidence="7">
    <location>
        <begin position="302"/>
        <end position="331"/>
    </location>
</feature>
<dbReference type="PANTHER" id="PTHR46179">
    <property type="entry name" value="ZINC FINGER PROTEIN"/>
    <property type="match status" value="1"/>
</dbReference>
<feature type="region of interest" description="Disordered" evidence="6">
    <location>
        <begin position="734"/>
        <end position="810"/>
    </location>
</feature>
<accession>A0A9Q1GXS7</accession>
<dbReference type="GO" id="GO:0008270">
    <property type="term" value="F:zinc ion binding"/>
    <property type="evidence" value="ECO:0007669"/>
    <property type="project" value="UniProtKB-KW"/>
</dbReference>
<dbReference type="PANTHER" id="PTHR46179:SF25">
    <property type="entry name" value="METAL RESPONSE ELEMENT-BINDING TRANSCRIPTION FACTOR-1, ISOFORM C"/>
    <property type="match status" value="1"/>
</dbReference>
<evidence type="ECO:0000256" key="3">
    <source>
        <dbReference type="ARBA" id="ARBA00022771"/>
    </source>
</evidence>
<evidence type="ECO:0000256" key="2">
    <source>
        <dbReference type="ARBA" id="ARBA00022737"/>
    </source>
</evidence>
<dbReference type="Gene3D" id="3.30.160.60">
    <property type="entry name" value="Classic Zinc Finger"/>
    <property type="match status" value="6"/>
</dbReference>
<feature type="region of interest" description="Disordered" evidence="6">
    <location>
        <begin position="407"/>
        <end position="435"/>
    </location>
</feature>
<feature type="compositionally biased region" description="Basic and acidic residues" evidence="6">
    <location>
        <begin position="367"/>
        <end position="386"/>
    </location>
</feature>
<feature type="domain" description="C2H2-type" evidence="7">
    <location>
        <begin position="183"/>
        <end position="212"/>
    </location>
</feature>
<feature type="compositionally biased region" description="Polar residues" evidence="6">
    <location>
        <begin position="760"/>
        <end position="776"/>
    </location>
</feature>
<dbReference type="GO" id="GO:0006357">
    <property type="term" value="P:regulation of transcription by RNA polymerase II"/>
    <property type="evidence" value="ECO:0007669"/>
    <property type="project" value="TreeGrafter"/>
</dbReference>
<dbReference type="Proteomes" id="UP001152320">
    <property type="component" value="Chromosome 16"/>
</dbReference>
<dbReference type="PROSITE" id="PS50157">
    <property type="entry name" value="ZINC_FINGER_C2H2_2"/>
    <property type="match status" value="6"/>
</dbReference>
<dbReference type="InterPro" id="IPR013087">
    <property type="entry name" value="Znf_C2H2_type"/>
</dbReference>
<evidence type="ECO:0000313" key="8">
    <source>
        <dbReference type="EMBL" id="KAJ8027283.1"/>
    </source>
</evidence>
<keyword evidence="2" id="KW-0677">Repeat</keyword>
<feature type="compositionally biased region" description="Polar residues" evidence="6">
    <location>
        <begin position="407"/>
        <end position="421"/>
    </location>
</feature>